<dbReference type="Proteomes" id="UP000447873">
    <property type="component" value="Unassembled WGS sequence"/>
</dbReference>
<proteinExistence type="predicted"/>
<feature type="transmembrane region" description="Helical" evidence="8">
    <location>
        <begin position="205"/>
        <end position="222"/>
    </location>
</feature>
<keyword evidence="5 8" id="KW-1133">Transmembrane helix</keyword>
<feature type="transmembrane region" description="Helical" evidence="8">
    <location>
        <begin position="365"/>
        <end position="385"/>
    </location>
</feature>
<dbReference type="GO" id="GO:0055085">
    <property type="term" value="P:transmembrane transport"/>
    <property type="evidence" value="ECO:0007669"/>
    <property type="project" value="InterPro"/>
</dbReference>
<evidence type="ECO:0000256" key="1">
    <source>
        <dbReference type="ARBA" id="ARBA00004651"/>
    </source>
</evidence>
<feature type="transmembrane region" description="Helical" evidence="8">
    <location>
        <begin position="526"/>
        <end position="545"/>
    </location>
</feature>
<evidence type="ECO:0000259" key="9">
    <source>
        <dbReference type="Pfam" id="PF03600"/>
    </source>
</evidence>
<feature type="compositionally biased region" description="Acidic residues" evidence="7">
    <location>
        <begin position="303"/>
        <end position="312"/>
    </location>
</feature>
<keyword evidence="6 8" id="KW-0472">Membrane</keyword>
<feature type="compositionally biased region" description="Basic and acidic residues" evidence="7">
    <location>
        <begin position="406"/>
        <end position="415"/>
    </location>
</feature>
<protein>
    <recommendedName>
        <fullName evidence="9">Citrate transporter-like domain-containing protein</fullName>
    </recommendedName>
</protein>
<evidence type="ECO:0000256" key="3">
    <source>
        <dbReference type="ARBA" id="ARBA00022475"/>
    </source>
</evidence>
<evidence type="ECO:0000256" key="6">
    <source>
        <dbReference type="ARBA" id="ARBA00023136"/>
    </source>
</evidence>
<evidence type="ECO:0000313" key="10">
    <source>
        <dbReference type="EMBL" id="KAE9987251.1"/>
    </source>
</evidence>
<feature type="transmembrane region" description="Helical" evidence="8">
    <location>
        <begin position="164"/>
        <end position="193"/>
    </location>
</feature>
<dbReference type="AlphaFoldDB" id="A0A8H3ZCG6"/>
<dbReference type="PANTHER" id="PTHR43302:SF5">
    <property type="entry name" value="TRANSPORTER ARSB-RELATED"/>
    <property type="match status" value="1"/>
</dbReference>
<feature type="transmembrane region" description="Helical" evidence="8">
    <location>
        <begin position="21"/>
        <end position="45"/>
    </location>
</feature>
<dbReference type="EMBL" id="WNWS01000020">
    <property type="protein sequence ID" value="KAE9987251.1"/>
    <property type="molecule type" value="Genomic_DNA"/>
</dbReference>
<feature type="compositionally biased region" description="Basic and acidic residues" evidence="7">
    <location>
        <begin position="465"/>
        <end position="481"/>
    </location>
</feature>
<feature type="transmembrane region" description="Helical" evidence="8">
    <location>
        <begin position="335"/>
        <end position="353"/>
    </location>
</feature>
<reference evidence="10 11" key="1">
    <citation type="submission" date="2018-12" db="EMBL/GenBank/DDBJ databases">
        <title>Venturia inaequalis Genome Resource.</title>
        <authorList>
            <person name="Lichtner F.J."/>
        </authorList>
    </citation>
    <scope>NUCLEOTIDE SEQUENCE [LARGE SCALE GENOMIC DNA]</scope>
    <source>
        <strain evidence="10 11">120213</strain>
    </source>
</reference>
<comment type="subcellular location">
    <subcellularLocation>
        <location evidence="1">Cell membrane</location>
        <topology evidence="1">Multi-pass membrane protein</topology>
    </subcellularLocation>
</comment>
<keyword evidence="4 8" id="KW-0812">Transmembrane</keyword>
<evidence type="ECO:0000256" key="2">
    <source>
        <dbReference type="ARBA" id="ARBA00022448"/>
    </source>
</evidence>
<keyword evidence="3" id="KW-1003">Cell membrane</keyword>
<feature type="transmembrane region" description="Helical" evidence="8">
    <location>
        <begin position="124"/>
        <end position="144"/>
    </location>
</feature>
<evidence type="ECO:0000256" key="4">
    <source>
        <dbReference type="ARBA" id="ARBA00022692"/>
    </source>
</evidence>
<name>A0A8H3ZCG6_VENIN</name>
<feature type="transmembrane region" description="Helical" evidence="8">
    <location>
        <begin position="242"/>
        <end position="266"/>
    </location>
</feature>
<feature type="transmembrane region" description="Helical" evidence="8">
    <location>
        <begin position="616"/>
        <end position="645"/>
    </location>
</feature>
<accession>A0A8H3ZCG6</accession>
<feature type="compositionally biased region" description="Basic and acidic residues" evidence="7">
    <location>
        <begin position="442"/>
        <end position="454"/>
    </location>
</feature>
<feature type="transmembrane region" description="Helical" evidence="8">
    <location>
        <begin position="565"/>
        <end position="595"/>
    </location>
</feature>
<organism evidence="10 11">
    <name type="scientific">Venturia inaequalis</name>
    <name type="common">Apple scab fungus</name>
    <dbReference type="NCBI Taxonomy" id="5025"/>
    <lineage>
        <taxon>Eukaryota</taxon>
        <taxon>Fungi</taxon>
        <taxon>Dikarya</taxon>
        <taxon>Ascomycota</taxon>
        <taxon>Pezizomycotina</taxon>
        <taxon>Dothideomycetes</taxon>
        <taxon>Pleosporomycetidae</taxon>
        <taxon>Venturiales</taxon>
        <taxon>Venturiaceae</taxon>
        <taxon>Venturia</taxon>
    </lineage>
</organism>
<feature type="region of interest" description="Disordered" evidence="7">
    <location>
        <begin position="287"/>
        <end position="312"/>
    </location>
</feature>
<feature type="transmembrane region" description="Helical" evidence="8">
    <location>
        <begin position="83"/>
        <end position="104"/>
    </location>
</feature>
<dbReference type="PANTHER" id="PTHR43302">
    <property type="entry name" value="TRANSPORTER ARSB-RELATED"/>
    <property type="match status" value="1"/>
</dbReference>
<feature type="region of interest" description="Disordered" evidence="7">
    <location>
        <begin position="406"/>
        <end position="481"/>
    </location>
</feature>
<feature type="domain" description="Citrate transporter-like" evidence="9">
    <location>
        <begin position="122"/>
        <end position="353"/>
    </location>
</feature>
<dbReference type="InterPro" id="IPR004680">
    <property type="entry name" value="Cit_transptr-like_dom"/>
</dbReference>
<dbReference type="Pfam" id="PF03600">
    <property type="entry name" value="CitMHS"/>
    <property type="match status" value="1"/>
</dbReference>
<comment type="caution">
    <text evidence="10">The sequence shown here is derived from an EMBL/GenBank/DDBJ whole genome shotgun (WGS) entry which is preliminary data.</text>
</comment>
<gene>
    <name evidence="10" type="ORF">EG328_003384</name>
</gene>
<dbReference type="GO" id="GO:0005886">
    <property type="term" value="C:plasma membrane"/>
    <property type="evidence" value="ECO:0007669"/>
    <property type="project" value="UniProtKB-SubCell"/>
</dbReference>
<evidence type="ECO:0000256" key="5">
    <source>
        <dbReference type="ARBA" id="ARBA00022989"/>
    </source>
</evidence>
<evidence type="ECO:0000256" key="7">
    <source>
        <dbReference type="SAM" id="MobiDB-lite"/>
    </source>
</evidence>
<evidence type="ECO:0000313" key="11">
    <source>
        <dbReference type="Proteomes" id="UP000447873"/>
    </source>
</evidence>
<evidence type="ECO:0000256" key="8">
    <source>
        <dbReference type="SAM" id="Phobius"/>
    </source>
</evidence>
<feature type="transmembrane region" description="Helical" evidence="8">
    <location>
        <begin position="665"/>
        <end position="688"/>
    </location>
</feature>
<sequence length="698" mass="76967">MSSAPGAEISLDTSQIRNWRSILTLIIFVGTNIIALFPFHIPIYVPRRLWESFLDILSVSRIRGRDENGPHNESSPRFVRLQFPMNFVTAPLIADLFLLAISAIGRAEVKAGTIGADNISPIDIMVFFLSLAYIAISIDASGLVRYLAFKVLLWGGDNGHRLFFYLYTFFFTLTACIGNDPVILSGTAFLAYMTRVSKNIMHPRAWIHSQFAIANIGSAILVSSNPTNLVLAGAFEIPFINYSANMILPVVFTAIILFPFLLYVVFNNKDLIPTQITMEQLSEDARKEAPVNPNIPHARGAADEEERSDIDDGVGEESKKLSLQEIMHPFLDKKGAAAGGIIMAVTLVTVLALNAASEKIGKHPVFYVTLPASVLCFCWDVAYGWRHRETTRLIARKGLQAVEEARERRQARERQASQAVLDSRGSVKGEKSPVQSPATPDSLHKRMSGDKDIEAGGSPVQAAHPAREHLKSDAKSAGDMYEKRQISQEFTGLRPKPKRTLATVLAERYRWSQVTFPTATAVASHLPYALVPFAFSMFILVEGLVKNGWVPVFAHGWDHWVTKTGTIGAIGGMAFLSVILCNFAGTNIGTTILLCRMLQAWQHLRHTHNTPISDRTFWGTVYSMAIGVNYGAFSAAFSASLAGLLWRDILARKHIHVHGSEFARVNLPVIAISMVVGCVVLVVQVYIVRGEGAYDGRF</sequence>
<keyword evidence="2" id="KW-0813">Transport</keyword>
<dbReference type="OrthoDB" id="442352at2759"/>